<reference key="2">
    <citation type="submission" date="2011-05" db="EMBL/GenBank/DDBJ databases">
        <title>The Genome Sequence of Magnaporthe oryzae 70-15.</title>
        <authorList>
            <consortium name="The Broad Institute Genome Sequencing Platform"/>
            <person name="Ma L.-J."/>
            <person name="Dead R."/>
            <person name="Young S.K."/>
            <person name="Zeng Q."/>
            <person name="Gargeya S."/>
            <person name="Fitzgerald M."/>
            <person name="Haas B."/>
            <person name="Abouelleil A."/>
            <person name="Alvarado L."/>
            <person name="Arachchi H.M."/>
            <person name="Berlin A."/>
            <person name="Brown A."/>
            <person name="Chapman S.B."/>
            <person name="Chen Z."/>
            <person name="Dunbar C."/>
            <person name="Freedman E."/>
            <person name="Gearin G."/>
            <person name="Gellesch M."/>
            <person name="Goldberg J."/>
            <person name="Griggs A."/>
            <person name="Gujja S."/>
            <person name="Heiman D."/>
            <person name="Howarth C."/>
            <person name="Larson L."/>
            <person name="Lui A."/>
            <person name="MacDonald P.J.P."/>
            <person name="Mehta T."/>
            <person name="Montmayeur A."/>
            <person name="Murphy C."/>
            <person name="Neiman D."/>
            <person name="Pearson M."/>
            <person name="Priest M."/>
            <person name="Roberts A."/>
            <person name="Saif S."/>
            <person name="Shea T."/>
            <person name="Shenoy N."/>
            <person name="Sisk P."/>
            <person name="Stolte C."/>
            <person name="Sykes S."/>
            <person name="Yandava C."/>
            <person name="Wortman J."/>
            <person name="Nusbaum C."/>
            <person name="Birren B."/>
        </authorList>
    </citation>
    <scope>NUCLEOTIDE SEQUENCE</scope>
    <source>
        <strain>70-15</strain>
    </source>
</reference>
<feature type="chain" id="PRO_5003465792" description="Dockerin type 1" evidence="1">
    <location>
        <begin position="29"/>
        <end position="470"/>
    </location>
</feature>
<organism evidence="2 3">
    <name type="scientific">Pyricularia oryzae (strain 70-15 / ATCC MYA-4617 / FGSC 8958)</name>
    <name type="common">Rice blast fungus</name>
    <name type="synonym">Magnaporthe oryzae</name>
    <dbReference type="NCBI Taxonomy" id="242507"/>
    <lineage>
        <taxon>Eukaryota</taxon>
        <taxon>Fungi</taxon>
        <taxon>Dikarya</taxon>
        <taxon>Ascomycota</taxon>
        <taxon>Pezizomycotina</taxon>
        <taxon>Sordariomycetes</taxon>
        <taxon>Sordariomycetidae</taxon>
        <taxon>Magnaporthales</taxon>
        <taxon>Pyriculariaceae</taxon>
        <taxon>Pyricularia</taxon>
    </lineage>
</organism>
<dbReference type="OMA" id="ATGAWWE"/>
<dbReference type="eggNOG" id="ENOG502SHSP">
    <property type="taxonomic scope" value="Eukaryota"/>
</dbReference>
<dbReference type="Proteomes" id="UP000009058">
    <property type="component" value="Chromosome 1"/>
</dbReference>
<keyword evidence="3" id="KW-1185">Reference proteome</keyword>
<evidence type="ECO:0000313" key="3">
    <source>
        <dbReference type="Proteomes" id="UP000009058"/>
    </source>
</evidence>
<reference evidence="2 3" key="1">
    <citation type="journal article" date="2005" name="Nature">
        <title>The genome sequence of the rice blast fungus Magnaporthe grisea.</title>
        <authorList>
            <person name="Dean R.A."/>
            <person name="Talbot N.J."/>
            <person name="Ebbole D.J."/>
            <person name="Farman M.L."/>
            <person name="Mitchell T.K."/>
            <person name="Orbach M.J."/>
            <person name="Thon M."/>
            <person name="Kulkarni R."/>
            <person name="Xu J.R."/>
            <person name="Pan H."/>
            <person name="Read N.D."/>
            <person name="Lee Y.H."/>
            <person name="Carbone I."/>
            <person name="Brown D."/>
            <person name="Oh Y.Y."/>
            <person name="Donofrio N."/>
            <person name="Jeong J.S."/>
            <person name="Soanes D.M."/>
            <person name="Djonovic S."/>
            <person name="Kolomiets E."/>
            <person name="Rehmeyer C."/>
            <person name="Li W."/>
            <person name="Harding M."/>
            <person name="Kim S."/>
            <person name="Lebrun M.H."/>
            <person name="Bohnert H."/>
            <person name="Coughlan S."/>
            <person name="Butler J."/>
            <person name="Calvo S."/>
            <person name="Ma L.J."/>
            <person name="Nicol R."/>
            <person name="Purcell S."/>
            <person name="Nusbaum C."/>
            <person name="Galagan J.E."/>
            <person name="Birren B.W."/>
        </authorList>
    </citation>
    <scope>NUCLEOTIDE SEQUENCE [LARGE SCALE GENOMIC DNA]</scope>
    <source>
        <strain evidence="3">70-15 / ATCC MYA-4617 / FGSC 8958</strain>
    </source>
</reference>
<keyword evidence="1" id="KW-0732">Signal</keyword>
<gene>
    <name evidence="2" type="ORF">MGG_05405</name>
</gene>
<accession>G4MLC3</accession>
<dbReference type="KEGG" id="mgr:MGG_05405"/>
<dbReference type="Pfam" id="PF19527">
    <property type="entry name" value="DUF6055"/>
    <property type="match status" value="1"/>
</dbReference>
<dbReference type="GeneID" id="2676035"/>
<dbReference type="HOGENOM" id="CLU_042057_0_0_1"/>
<feature type="signal peptide" evidence="1">
    <location>
        <begin position="1"/>
        <end position="28"/>
    </location>
</feature>
<evidence type="ECO:0000313" key="2">
    <source>
        <dbReference type="EMBL" id="EHA57653.1"/>
    </source>
</evidence>
<evidence type="ECO:0000256" key="1">
    <source>
        <dbReference type="SAM" id="SignalP"/>
    </source>
</evidence>
<dbReference type="OrthoDB" id="5319191at2759"/>
<evidence type="ECO:0008006" key="4">
    <source>
        <dbReference type="Google" id="ProtNLM"/>
    </source>
</evidence>
<sequence length="470" mass="51042">MLIRSTFTLAPCALFAALLLSSVPAALSAPRASDLAKRADAPPAVFPANDKVGPGGTDFVDSAHFRVYNAPVKANAEAALAMLEAAHECFVTDLGYIDSGLSNDYYPVGAGPYAKTNVYSVADLGGAAGWQNTDFMTSRAYLEIVHQWLAVPDIIVHEFGHVIHYHQRTWVNQRRAAAWWETFANWFADTYKQSDLCAPARAKHGQPALDTSMDILKVLGDSFQVIVDGTAGTGNHYQAWPLFTYLTNNPDDIPGLDRDVMRQMMLQYRTSDNETPLHTLARILQGSGNATVAQVVGRYWARMAHLEIGHPQARDFFTRQDYRVNWDSVRASGGAWVPIQGRAPLYMGANLIPLNVTGSTVGVDMTAQAPYTATLSIRSSDGTMRFVDVAGSAKAELVSGDKVALVVANTPSRVLPYDGFRLSAFPDVNRPLDYSFTLSGATVSVPIFPQSPFVPAKRGLDASNMCGLFA</sequence>
<proteinExistence type="predicted"/>
<dbReference type="RefSeq" id="XP_003710265.1">
    <property type="nucleotide sequence ID" value="XM_003710217.1"/>
</dbReference>
<name>G4MLC3_PYRO7</name>
<dbReference type="VEuPathDB" id="FungiDB:MGG_05405"/>
<dbReference type="EMBL" id="CM001231">
    <property type="protein sequence ID" value="EHA57653.1"/>
    <property type="molecule type" value="Genomic_DNA"/>
</dbReference>
<dbReference type="InParanoid" id="G4MLC3"/>
<dbReference type="InterPro" id="IPR045690">
    <property type="entry name" value="DUF6055"/>
</dbReference>
<protein>
    <recommendedName>
        <fullName evidence="4">Dockerin type 1</fullName>
    </recommendedName>
</protein>
<dbReference type="AlphaFoldDB" id="G4MLC3"/>